<accession>A0ABV0A3H0</accession>
<gene>
    <name evidence="1" type="ORF">PUR29_31160</name>
</gene>
<dbReference type="Proteomes" id="UP001407347">
    <property type="component" value="Unassembled WGS sequence"/>
</dbReference>
<reference evidence="1 2" key="1">
    <citation type="journal article" date="2023" name="PLoS ONE">
        <title>Complete genome assembly of Hawai'i environmental nontuberculous mycobacteria reveals unexpected co-isolation with methylobacteria.</title>
        <authorList>
            <person name="Hendrix J."/>
            <person name="Epperson L.E."/>
            <person name="Tong E.I."/>
            <person name="Chan Y.L."/>
            <person name="Hasan N.A."/>
            <person name="Dawrs S.N."/>
            <person name="Norton G.J."/>
            <person name="Virdi R."/>
            <person name="Crooks J.L."/>
            <person name="Chan E.D."/>
            <person name="Honda J.R."/>
            <person name="Strong M."/>
        </authorList>
    </citation>
    <scope>NUCLEOTIDE SEQUENCE [LARGE SCALE GENOMIC DNA]</scope>
    <source>
        <strain evidence="1 2">NJH_HI04-1</strain>
    </source>
</reference>
<organism evidence="1 2">
    <name type="scientific">Methylobacterium ajmalii</name>
    <dbReference type="NCBI Taxonomy" id="2738439"/>
    <lineage>
        <taxon>Bacteria</taxon>
        <taxon>Pseudomonadati</taxon>
        <taxon>Pseudomonadota</taxon>
        <taxon>Alphaproteobacteria</taxon>
        <taxon>Hyphomicrobiales</taxon>
        <taxon>Methylobacteriaceae</taxon>
        <taxon>Methylobacterium</taxon>
    </lineage>
</organism>
<sequence length="66" mass="7223">MIPVTGGPRKVRVPLAGRGKRSGTQFISCFVGRRGVYLLLAYAKDEQVNPTPEQARIPARLVKTLS</sequence>
<evidence type="ECO:0000313" key="1">
    <source>
        <dbReference type="EMBL" id="MEN3237929.1"/>
    </source>
</evidence>
<protein>
    <recommendedName>
        <fullName evidence="3">Addiction module toxin RelE</fullName>
    </recommendedName>
</protein>
<comment type="caution">
    <text evidence="1">The sequence shown here is derived from an EMBL/GenBank/DDBJ whole genome shotgun (WGS) entry which is preliminary data.</text>
</comment>
<dbReference type="EMBL" id="JAQYXP010000004">
    <property type="protein sequence ID" value="MEN3237929.1"/>
    <property type="molecule type" value="Genomic_DNA"/>
</dbReference>
<evidence type="ECO:0008006" key="3">
    <source>
        <dbReference type="Google" id="ProtNLM"/>
    </source>
</evidence>
<proteinExistence type="predicted"/>
<name>A0ABV0A3H0_9HYPH</name>
<dbReference type="RefSeq" id="WP_346013442.1">
    <property type="nucleotide sequence ID" value="NZ_JAQYXP010000004.1"/>
</dbReference>
<keyword evidence="2" id="KW-1185">Reference proteome</keyword>
<evidence type="ECO:0000313" key="2">
    <source>
        <dbReference type="Proteomes" id="UP001407347"/>
    </source>
</evidence>